<dbReference type="PANTHER" id="PTHR43280">
    <property type="entry name" value="ARAC-FAMILY TRANSCRIPTIONAL REGULATOR"/>
    <property type="match status" value="1"/>
</dbReference>
<dbReference type="SMART" id="SM00342">
    <property type="entry name" value="HTH_ARAC"/>
    <property type="match status" value="1"/>
</dbReference>
<reference evidence="6" key="1">
    <citation type="journal article" date="2019" name="Int. J. Syst. Evol. Microbiol.">
        <title>The Global Catalogue of Microorganisms (GCM) 10K type strain sequencing project: providing services to taxonomists for standard genome sequencing and annotation.</title>
        <authorList>
            <consortium name="The Broad Institute Genomics Platform"/>
            <consortium name="The Broad Institute Genome Sequencing Center for Infectious Disease"/>
            <person name="Wu L."/>
            <person name="Ma J."/>
        </authorList>
    </citation>
    <scope>NUCLEOTIDE SEQUENCE [LARGE SCALE GENOMIC DNA]</scope>
    <source>
        <strain evidence="6">CCUG 59129</strain>
    </source>
</reference>
<dbReference type="Gene3D" id="1.10.10.60">
    <property type="entry name" value="Homeodomain-like"/>
    <property type="match status" value="2"/>
</dbReference>
<dbReference type="PRINTS" id="PR00032">
    <property type="entry name" value="HTHARAC"/>
</dbReference>
<evidence type="ECO:0000259" key="4">
    <source>
        <dbReference type="PROSITE" id="PS01124"/>
    </source>
</evidence>
<keyword evidence="2" id="KW-0238">DNA-binding</keyword>
<dbReference type="PANTHER" id="PTHR43280:SF28">
    <property type="entry name" value="HTH-TYPE TRANSCRIPTIONAL ACTIVATOR RHAS"/>
    <property type="match status" value="1"/>
</dbReference>
<gene>
    <name evidence="5" type="ORF">ACFQ2I_01655</name>
</gene>
<organism evidence="5 6">
    <name type="scientific">Paenibacillus chungangensis</name>
    <dbReference type="NCBI Taxonomy" id="696535"/>
    <lineage>
        <taxon>Bacteria</taxon>
        <taxon>Bacillati</taxon>
        <taxon>Bacillota</taxon>
        <taxon>Bacilli</taxon>
        <taxon>Bacillales</taxon>
        <taxon>Paenibacillaceae</taxon>
        <taxon>Paenibacillus</taxon>
    </lineage>
</organism>
<keyword evidence="1" id="KW-0805">Transcription regulation</keyword>
<evidence type="ECO:0000256" key="3">
    <source>
        <dbReference type="ARBA" id="ARBA00023163"/>
    </source>
</evidence>
<dbReference type="SUPFAM" id="SSF46689">
    <property type="entry name" value="Homeodomain-like"/>
    <property type="match status" value="2"/>
</dbReference>
<proteinExistence type="predicted"/>
<name>A0ABW3HKS3_9BACL</name>
<comment type="caution">
    <text evidence="5">The sequence shown here is derived from an EMBL/GenBank/DDBJ whole genome shotgun (WGS) entry which is preliminary data.</text>
</comment>
<dbReference type="InterPro" id="IPR009057">
    <property type="entry name" value="Homeodomain-like_sf"/>
</dbReference>
<keyword evidence="3" id="KW-0804">Transcription</keyword>
<protein>
    <submittedName>
        <fullName evidence="5">Helix-turn-helix transcriptional regulator</fullName>
    </submittedName>
</protein>
<sequence>MMIHNIFYLLPDSGIVIEKDGTRSFNEMFAKYYEHPVYTQDFWLNQLSIPYSYKLFPESEFHSHVGISSQSVGSYLPILIKNRFNDRFSLIMLLDSGKMFNTFYQPARDGDLYIFDEEDNPVFSSRNIEDSPMPALQATTIRDGYVKQGNHYYYYRKGPESQLTYVSVIPTVLIESKFTQLNGILIGFLALSCALSLGLSLYFTRNLNTPIHELLKVIRQEVVSKPRKSKIKELDFMQDKVQEMMRAYQDIKQEVTQKKSLLKNFVYINYLKKIHTRQSDFNIQPELTKPFILIGFHILYRSNHTLPSGTDEQKASYYIKELVHAHLAKSYSDLLTLQMERQIILCILFPKEGEQRHITDHLEKFKVMMELDHAYYLTTIAASPYQSDPAAFTSSYENIMMRLEQRTLGMDAQIIAENACTPEPLRDDWERAEIATHLEAGNEEELWLIGRKALVHLHKKQAPLASFTNLAAAFKQQLMKVFTPVEQLHFEELSRYEEQQLFTLEQYEAYFGLLSRTACELLAQKRERIEPVCDFVLKYVDNHYGEDISLLILAEQLKITPSYLSSYFKEKMGVNFSEYVQTYRMQIAIGLLKKTDMRIQEVAQNVGYQSVNSFIRNFKKFTGYPPGEYRKMNH</sequence>
<dbReference type="EMBL" id="JBHTJZ010000004">
    <property type="protein sequence ID" value="MFD0958088.1"/>
    <property type="molecule type" value="Genomic_DNA"/>
</dbReference>
<evidence type="ECO:0000256" key="1">
    <source>
        <dbReference type="ARBA" id="ARBA00023015"/>
    </source>
</evidence>
<dbReference type="InterPro" id="IPR018062">
    <property type="entry name" value="HTH_AraC-typ_CS"/>
</dbReference>
<dbReference type="PROSITE" id="PS00041">
    <property type="entry name" value="HTH_ARAC_FAMILY_1"/>
    <property type="match status" value="1"/>
</dbReference>
<dbReference type="InterPro" id="IPR018060">
    <property type="entry name" value="HTH_AraC"/>
</dbReference>
<keyword evidence="6" id="KW-1185">Reference proteome</keyword>
<evidence type="ECO:0000313" key="5">
    <source>
        <dbReference type="EMBL" id="MFD0958088.1"/>
    </source>
</evidence>
<dbReference type="Pfam" id="PF12833">
    <property type="entry name" value="HTH_18"/>
    <property type="match status" value="1"/>
</dbReference>
<accession>A0ABW3HKS3</accession>
<feature type="domain" description="HTH araC/xylS-type" evidence="4">
    <location>
        <begin position="534"/>
        <end position="632"/>
    </location>
</feature>
<dbReference type="InterPro" id="IPR020449">
    <property type="entry name" value="Tscrpt_reg_AraC-type_HTH"/>
</dbReference>
<evidence type="ECO:0000256" key="2">
    <source>
        <dbReference type="ARBA" id="ARBA00023125"/>
    </source>
</evidence>
<dbReference type="PROSITE" id="PS01124">
    <property type="entry name" value="HTH_ARAC_FAMILY_2"/>
    <property type="match status" value="1"/>
</dbReference>
<evidence type="ECO:0000313" key="6">
    <source>
        <dbReference type="Proteomes" id="UP001596989"/>
    </source>
</evidence>
<dbReference type="Proteomes" id="UP001596989">
    <property type="component" value="Unassembled WGS sequence"/>
</dbReference>